<dbReference type="KEGG" id="more:E1B28_005390"/>
<evidence type="ECO:0000313" key="3">
    <source>
        <dbReference type="EMBL" id="KAG7094562.1"/>
    </source>
</evidence>
<comment type="caution">
    <text evidence="3">The sequence shown here is derived from an EMBL/GenBank/DDBJ whole genome shotgun (WGS) entry which is preliminary data.</text>
</comment>
<name>A0A9P7UU73_9AGAR</name>
<dbReference type="OrthoDB" id="3172906at2759"/>
<evidence type="ECO:0000256" key="1">
    <source>
        <dbReference type="SAM" id="MobiDB-lite"/>
    </source>
</evidence>
<reference evidence="3" key="1">
    <citation type="journal article" date="2021" name="Genome Biol. Evol.">
        <title>The assembled and annotated genome of the fairy-ring fungus Marasmius oreades.</title>
        <authorList>
            <person name="Hiltunen M."/>
            <person name="Ament-Velasquez S.L."/>
            <person name="Johannesson H."/>
        </authorList>
    </citation>
    <scope>NUCLEOTIDE SEQUENCE</scope>
    <source>
        <strain evidence="3">03SP1</strain>
    </source>
</reference>
<sequence length="278" mass="31095">MVRTSKSQSNNCTYTLTPVHTTSVPSSQELPWHESRDPQPFNTLTNRTNMSNNSPNGPHSYWSSPYVSSRSSTVGTSAWSVHDRELSPKWGTTDSPVPRSQYPSSSSLPPHRSLIPCIPLPSQIGHRGDFILHPSLRSTPESSGFETVDLASVQHFVRARTEASHMTSHPSYLSAPATTPHLPSLTIVHPSIPWCITVHRSRAEYVTIADILYTLGKDLQIPLDPEWSGRVARHLRISQRDSVRHREMIRLDMLSGKTIFAGLSKSHSGTETWRLHVR</sequence>
<dbReference type="Proteomes" id="UP001049176">
    <property type="component" value="Chromosome 3"/>
</dbReference>
<evidence type="ECO:0000313" key="4">
    <source>
        <dbReference type="Proteomes" id="UP001049176"/>
    </source>
</evidence>
<protein>
    <recommendedName>
        <fullName evidence="2">DUF6699 domain-containing protein</fullName>
    </recommendedName>
</protein>
<keyword evidence="4" id="KW-1185">Reference proteome</keyword>
<accession>A0A9P7UU73</accession>
<evidence type="ECO:0000259" key="2">
    <source>
        <dbReference type="Pfam" id="PF20415"/>
    </source>
</evidence>
<dbReference type="RefSeq" id="XP_043011032.1">
    <property type="nucleotide sequence ID" value="XM_043149948.1"/>
</dbReference>
<feature type="compositionally biased region" description="Polar residues" evidence="1">
    <location>
        <begin position="40"/>
        <end position="57"/>
    </location>
</feature>
<proteinExistence type="predicted"/>
<dbReference type="InterPro" id="IPR046522">
    <property type="entry name" value="DUF6699"/>
</dbReference>
<gene>
    <name evidence="3" type="ORF">E1B28_005390</name>
</gene>
<dbReference type="EMBL" id="CM032183">
    <property type="protein sequence ID" value="KAG7094562.1"/>
    <property type="molecule type" value="Genomic_DNA"/>
</dbReference>
<organism evidence="3 4">
    <name type="scientific">Marasmius oreades</name>
    <name type="common">fairy-ring Marasmius</name>
    <dbReference type="NCBI Taxonomy" id="181124"/>
    <lineage>
        <taxon>Eukaryota</taxon>
        <taxon>Fungi</taxon>
        <taxon>Dikarya</taxon>
        <taxon>Basidiomycota</taxon>
        <taxon>Agaricomycotina</taxon>
        <taxon>Agaricomycetes</taxon>
        <taxon>Agaricomycetidae</taxon>
        <taxon>Agaricales</taxon>
        <taxon>Marasmiineae</taxon>
        <taxon>Marasmiaceae</taxon>
        <taxon>Marasmius</taxon>
    </lineage>
</organism>
<dbReference type="AlphaFoldDB" id="A0A9P7UU73"/>
<dbReference type="Pfam" id="PF20415">
    <property type="entry name" value="DUF6699"/>
    <property type="match status" value="1"/>
</dbReference>
<dbReference type="GeneID" id="66074466"/>
<feature type="compositionally biased region" description="Polar residues" evidence="1">
    <location>
        <begin position="1"/>
        <end position="29"/>
    </location>
</feature>
<feature type="domain" description="DUF6699" evidence="2">
    <location>
        <begin position="163"/>
        <end position="267"/>
    </location>
</feature>
<feature type="region of interest" description="Disordered" evidence="1">
    <location>
        <begin position="79"/>
        <end position="110"/>
    </location>
</feature>
<feature type="region of interest" description="Disordered" evidence="1">
    <location>
        <begin position="1"/>
        <end position="57"/>
    </location>
</feature>